<organism evidence="24 25">
    <name type="scientific">Nezara viridula</name>
    <name type="common">Southern green stink bug</name>
    <name type="synonym">Cimex viridulus</name>
    <dbReference type="NCBI Taxonomy" id="85310"/>
    <lineage>
        <taxon>Eukaryota</taxon>
        <taxon>Metazoa</taxon>
        <taxon>Ecdysozoa</taxon>
        <taxon>Arthropoda</taxon>
        <taxon>Hexapoda</taxon>
        <taxon>Insecta</taxon>
        <taxon>Pterygota</taxon>
        <taxon>Neoptera</taxon>
        <taxon>Paraneoptera</taxon>
        <taxon>Hemiptera</taxon>
        <taxon>Heteroptera</taxon>
        <taxon>Panheteroptera</taxon>
        <taxon>Pentatomomorpha</taxon>
        <taxon>Pentatomoidea</taxon>
        <taxon>Pentatomidae</taxon>
        <taxon>Pentatominae</taxon>
        <taxon>Nezara</taxon>
    </lineage>
</organism>
<dbReference type="CDD" id="cd00207">
    <property type="entry name" value="fer2"/>
    <property type="match status" value="1"/>
</dbReference>
<dbReference type="InterPro" id="IPR036318">
    <property type="entry name" value="FAD-bd_PCMH-like_sf"/>
</dbReference>
<dbReference type="OrthoDB" id="8300278at2759"/>
<comment type="catalytic activity">
    <reaction evidence="18">
        <text>hypoxanthine + NAD(+) + H2O = xanthine + NADH + H(+)</text>
        <dbReference type="Rhea" id="RHEA:24670"/>
        <dbReference type="ChEBI" id="CHEBI:15377"/>
        <dbReference type="ChEBI" id="CHEBI:15378"/>
        <dbReference type="ChEBI" id="CHEBI:17368"/>
        <dbReference type="ChEBI" id="CHEBI:17712"/>
        <dbReference type="ChEBI" id="CHEBI:57540"/>
        <dbReference type="ChEBI" id="CHEBI:57945"/>
        <dbReference type="EC" id="1.17.1.4"/>
    </reaction>
</comment>
<evidence type="ECO:0000313" key="24">
    <source>
        <dbReference type="EMBL" id="CAH1407061.1"/>
    </source>
</evidence>
<dbReference type="InterPro" id="IPR008274">
    <property type="entry name" value="AldOxase/xan_DH_MoCoBD1"/>
</dbReference>
<feature type="binding site" evidence="21">
    <location>
        <position position="74"/>
    </location>
    <ligand>
        <name>[2Fe-2S] cluster</name>
        <dbReference type="ChEBI" id="CHEBI:190135"/>
        <label>1</label>
    </ligand>
</feature>
<evidence type="ECO:0000256" key="14">
    <source>
        <dbReference type="ARBA" id="ARBA00023027"/>
    </source>
</evidence>
<evidence type="ECO:0000256" key="6">
    <source>
        <dbReference type="ARBA" id="ARBA00022505"/>
    </source>
</evidence>
<keyword evidence="10 20" id="KW-0274">FAD</keyword>
<comment type="cofactor">
    <cofactor evidence="21">
        <name>[2Fe-2S] cluster</name>
        <dbReference type="ChEBI" id="CHEBI:190135"/>
    </cofactor>
    <text evidence="21">Binds 2 [2Fe-2S] clusters.</text>
</comment>
<comment type="catalytic activity">
    <reaction evidence="17">
        <text>xanthine + NAD(+) + H2O = urate + NADH + H(+)</text>
        <dbReference type="Rhea" id="RHEA:16669"/>
        <dbReference type="ChEBI" id="CHEBI:15377"/>
        <dbReference type="ChEBI" id="CHEBI:15378"/>
        <dbReference type="ChEBI" id="CHEBI:17712"/>
        <dbReference type="ChEBI" id="CHEBI:17775"/>
        <dbReference type="ChEBI" id="CHEBI:57540"/>
        <dbReference type="ChEBI" id="CHEBI:57945"/>
        <dbReference type="EC" id="1.17.1.4"/>
    </reaction>
</comment>
<reference evidence="24" key="1">
    <citation type="submission" date="2022-01" db="EMBL/GenBank/DDBJ databases">
        <authorList>
            <person name="King R."/>
        </authorList>
    </citation>
    <scope>NUCLEOTIDE SEQUENCE</scope>
</reference>
<dbReference type="Pfam" id="PF20256">
    <property type="entry name" value="MoCoBD_2"/>
    <property type="match status" value="1"/>
</dbReference>
<feature type="binding site" evidence="20">
    <location>
        <position position="357"/>
    </location>
    <ligand>
        <name>FAD</name>
        <dbReference type="ChEBI" id="CHEBI:57692"/>
    </ligand>
</feature>
<evidence type="ECO:0000256" key="20">
    <source>
        <dbReference type="PIRSR" id="PIRSR000127-2"/>
    </source>
</evidence>
<feature type="binding site" evidence="20">
    <location>
        <position position="934"/>
    </location>
    <ligand>
        <name>substrate</name>
    </ligand>
</feature>
<name>A0A9P0HTD8_NEZVI</name>
<dbReference type="NCBIfam" id="TIGR02963">
    <property type="entry name" value="xanthine_xdhA"/>
    <property type="match status" value="1"/>
</dbReference>
<evidence type="ECO:0000256" key="9">
    <source>
        <dbReference type="ARBA" id="ARBA00022723"/>
    </source>
</evidence>
<dbReference type="Proteomes" id="UP001152798">
    <property type="component" value="Chromosome 7"/>
</dbReference>
<dbReference type="Gene3D" id="3.10.20.30">
    <property type="match status" value="1"/>
</dbReference>
<dbReference type="Gene3D" id="3.30.43.10">
    <property type="entry name" value="Uridine Diphospho-n-acetylenolpyruvylglucosamine Reductase, domain 2"/>
    <property type="match status" value="1"/>
</dbReference>
<dbReference type="InterPro" id="IPR005107">
    <property type="entry name" value="CO_DH_flav_C"/>
</dbReference>
<dbReference type="InterPro" id="IPR002888">
    <property type="entry name" value="2Fe-2S-bd"/>
</dbReference>
<dbReference type="InterPro" id="IPR016167">
    <property type="entry name" value="FAD-bd_PCMH_sub1"/>
</dbReference>
<dbReference type="InterPro" id="IPR012675">
    <property type="entry name" value="Beta-grasp_dom_sf"/>
</dbReference>
<dbReference type="GO" id="GO:0051537">
    <property type="term" value="F:2 iron, 2 sulfur cluster binding"/>
    <property type="evidence" value="ECO:0007669"/>
    <property type="project" value="UniProtKB-KW"/>
</dbReference>
<dbReference type="GO" id="GO:0005777">
    <property type="term" value="C:peroxisome"/>
    <property type="evidence" value="ECO:0007669"/>
    <property type="project" value="UniProtKB-SubCell"/>
</dbReference>
<dbReference type="InterPro" id="IPR002346">
    <property type="entry name" value="Mopterin_DH_FAD-bd"/>
</dbReference>
<evidence type="ECO:0000256" key="21">
    <source>
        <dbReference type="PIRSR" id="PIRSR000127-3"/>
    </source>
</evidence>
<evidence type="ECO:0000256" key="18">
    <source>
        <dbReference type="ARBA" id="ARBA00049517"/>
    </source>
</evidence>
<feature type="binding site" evidence="20">
    <location>
        <position position="380"/>
    </location>
    <ligand>
        <name>FAD</name>
        <dbReference type="ChEBI" id="CHEBI:57692"/>
    </ligand>
</feature>
<gene>
    <name evidence="24" type="ORF">NEZAVI_LOCUS14870</name>
</gene>
<evidence type="ECO:0000256" key="11">
    <source>
        <dbReference type="ARBA" id="ARBA00023002"/>
    </source>
</evidence>
<evidence type="ECO:0000256" key="4">
    <source>
        <dbReference type="ARBA" id="ARBA00011738"/>
    </source>
</evidence>
<keyword evidence="6 21" id="KW-0500">Molybdenum</keyword>
<dbReference type="Pfam" id="PF03450">
    <property type="entry name" value="CO_deh_flav_C"/>
    <property type="match status" value="1"/>
</dbReference>
<dbReference type="GO" id="GO:0071949">
    <property type="term" value="F:FAD binding"/>
    <property type="evidence" value="ECO:0007669"/>
    <property type="project" value="InterPro"/>
</dbReference>
<dbReference type="InterPro" id="IPR036683">
    <property type="entry name" value="CO_DH_flav_C_dom_sf"/>
</dbReference>
<feature type="binding site" evidence="21">
    <location>
        <position position="152"/>
    </location>
    <ligand>
        <name>[2Fe-2S] cluster</name>
        <dbReference type="ChEBI" id="CHEBI:190135"/>
        <label>2</label>
    </ligand>
</feature>
<dbReference type="InterPro" id="IPR016208">
    <property type="entry name" value="Ald_Oxase/xanthine_DH-like"/>
</dbReference>
<evidence type="ECO:0000256" key="17">
    <source>
        <dbReference type="ARBA" id="ARBA00049017"/>
    </source>
</evidence>
<dbReference type="Pfam" id="PF02738">
    <property type="entry name" value="MoCoBD_1"/>
    <property type="match status" value="1"/>
</dbReference>
<accession>A0A9P0HTD8</accession>
<comment type="cofactor">
    <cofactor evidence="1 20">
        <name>FAD</name>
        <dbReference type="ChEBI" id="CHEBI:57692"/>
    </cofactor>
</comment>
<comment type="cofactor">
    <cofactor evidence="16">
        <name>[2Fe-2S] cluster</name>
        <dbReference type="ChEBI" id="CHEBI:190135"/>
    </cofactor>
</comment>
<dbReference type="PROSITE" id="PS00197">
    <property type="entry name" value="2FE2S_FER_1"/>
    <property type="match status" value="1"/>
</dbReference>
<feature type="binding site" evidence="21">
    <location>
        <position position="114"/>
    </location>
    <ligand>
        <name>[2Fe-2S] cluster</name>
        <dbReference type="ChEBI" id="CHEBI:190135"/>
        <label>2</label>
    </ligand>
</feature>
<dbReference type="EMBL" id="OV725083">
    <property type="protein sequence ID" value="CAH1407061.1"/>
    <property type="molecule type" value="Genomic_DNA"/>
</dbReference>
<dbReference type="InterPro" id="IPR036856">
    <property type="entry name" value="Ald_Oxase/Xan_DH_a/b_sf"/>
</dbReference>
<dbReference type="FunFam" id="3.30.365.10:FF:000003">
    <property type="entry name" value="Aldehyde oxidase 1"/>
    <property type="match status" value="1"/>
</dbReference>
<evidence type="ECO:0000256" key="5">
    <source>
        <dbReference type="ARBA" id="ARBA00013123"/>
    </source>
</evidence>
<dbReference type="FunFam" id="3.30.43.10:FF:000001">
    <property type="entry name" value="Xanthine dehydrogenase/oxidase"/>
    <property type="match status" value="1"/>
</dbReference>
<feature type="domain" description="FAD-binding PCMH-type" evidence="23">
    <location>
        <begin position="249"/>
        <end position="434"/>
    </location>
</feature>
<dbReference type="Gene3D" id="3.30.365.10">
    <property type="entry name" value="Aldehyde oxidase/xanthine dehydrogenase, molybdopterin binding domain"/>
    <property type="match status" value="4"/>
</dbReference>
<evidence type="ECO:0000256" key="10">
    <source>
        <dbReference type="ARBA" id="ARBA00022827"/>
    </source>
</evidence>
<dbReference type="EC" id="1.17.1.4" evidence="5"/>
<evidence type="ECO:0000256" key="7">
    <source>
        <dbReference type="ARBA" id="ARBA00022630"/>
    </source>
</evidence>
<feature type="binding site" evidence="21">
    <location>
        <position position="52"/>
    </location>
    <ligand>
        <name>[2Fe-2S] cluster</name>
        <dbReference type="ChEBI" id="CHEBI:190135"/>
        <label>1</label>
    </ligand>
</feature>
<dbReference type="SUPFAM" id="SSF54292">
    <property type="entry name" value="2Fe-2S ferredoxin-like"/>
    <property type="match status" value="1"/>
</dbReference>
<evidence type="ECO:0000256" key="3">
    <source>
        <dbReference type="ARBA" id="ARBA00006849"/>
    </source>
</evidence>
<dbReference type="InterPro" id="IPR006058">
    <property type="entry name" value="2Fe2S_fd_BS"/>
</dbReference>
<comment type="cofactor">
    <cofactor evidence="21">
        <name>Mo-molybdopterin</name>
        <dbReference type="ChEBI" id="CHEBI:71302"/>
    </cofactor>
    <text evidence="21">Binds 1 Mo-molybdopterin (Mo-MPT) cofactor per subunit.</text>
</comment>
<feature type="binding site" evidence="21">
    <location>
        <position position="150"/>
    </location>
    <ligand>
        <name>[2Fe-2S] cluster</name>
        <dbReference type="ChEBI" id="CHEBI:190135"/>
        <label>2</label>
    </ligand>
</feature>
<dbReference type="Pfam" id="PF01799">
    <property type="entry name" value="Fer2_2"/>
    <property type="match status" value="1"/>
</dbReference>
<evidence type="ECO:0000256" key="16">
    <source>
        <dbReference type="ARBA" id="ARBA00034078"/>
    </source>
</evidence>
<feature type="binding site" evidence="21">
    <location>
        <position position="1099"/>
    </location>
    <ligand>
        <name>Mo-molybdopterin</name>
        <dbReference type="ChEBI" id="CHEBI:71302"/>
    </ligand>
    <ligandPart>
        <name>Mo</name>
        <dbReference type="ChEBI" id="CHEBI:28685"/>
    </ligandPart>
</feature>
<dbReference type="SMART" id="SM01092">
    <property type="entry name" value="CO_deh_flav_C"/>
    <property type="match status" value="1"/>
</dbReference>
<evidence type="ECO:0000256" key="8">
    <source>
        <dbReference type="ARBA" id="ARBA00022714"/>
    </source>
</evidence>
<keyword evidence="13 21" id="KW-0411">Iron-sulfur</keyword>
<evidence type="ECO:0000256" key="13">
    <source>
        <dbReference type="ARBA" id="ARBA00023014"/>
    </source>
</evidence>
<dbReference type="InterPro" id="IPR000674">
    <property type="entry name" value="Ald_Oxase/Xan_DH_a/b"/>
</dbReference>
<keyword evidence="9 21" id="KW-0479">Metal-binding</keyword>
<feature type="binding site" evidence="20">
    <location>
        <position position="424"/>
    </location>
    <ligand>
        <name>FAD</name>
        <dbReference type="ChEBI" id="CHEBI:57692"/>
    </ligand>
</feature>
<feature type="binding site" evidence="21">
    <location>
        <position position="44"/>
    </location>
    <ligand>
        <name>[2Fe-2S] cluster</name>
        <dbReference type="ChEBI" id="CHEBI:190135"/>
        <label>1</label>
    </ligand>
</feature>
<dbReference type="InterPro" id="IPR046867">
    <property type="entry name" value="AldOxase/xan_DH_MoCoBD2"/>
</dbReference>
<feature type="binding site" evidence="21">
    <location>
        <position position="49"/>
    </location>
    <ligand>
        <name>[2Fe-2S] cluster</name>
        <dbReference type="ChEBI" id="CHEBI:190135"/>
        <label>1</label>
    </ligand>
</feature>
<keyword evidence="14" id="KW-0520">NAD</keyword>
<dbReference type="FunFam" id="3.30.465.10:FF:000004">
    <property type="entry name" value="Xanthine dehydrogenase/oxidase"/>
    <property type="match status" value="1"/>
</dbReference>
<dbReference type="FunFam" id="3.30.390.50:FF:000001">
    <property type="entry name" value="Xanthine dehydrogenase oxidase"/>
    <property type="match status" value="1"/>
</dbReference>
<keyword evidence="12 21" id="KW-0408">Iron</keyword>
<protein>
    <recommendedName>
        <fullName evidence="5">xanthine dehydrogenase</fullName>
        <ecNumber evidence="5">1.17.1.4</ecNumber>
    </recommendedName>
</protein>
<dbReference type="InterPro" id="IPR037165">
    <property type="entry name" value="AldOxase/xan_DH_Mopterin-bd_sf"/>
</dbReference>
<keyword evidence="7" id="KW-0285">Flavoprotein</keyword>
<feature type="binding site" evidence="20">
    <location>
        <position position="900"/>
    </location>
    <ligand>
        <name>substrate</name>
    </ligand>
</feature>
<dbReference type="Pfam" id="PF01315">
    <property type="entry name" value="Ald_Xan_dh_C"/>
    <property type="match status" value="1"/>
</dbReference>
<dbReference type="InterPro" id="IPR036010">
    <property type="entry name" value="2Fe-2S_ferredoxin-like_sf"/>
</dbReference>
<dbReference type="Gene3D" id="3.90.1170.50">
    <property type="entry name" value="Aldehyde oxidase/xanthine dehydrogenase, a/b hammerhead"/>
    <property type="match status" value="1"/>
</dbReference>
<feature type="binding site" evidence="21">
    <location>
        <position position="787"/>
    </location>
    <ligand>
        <name>Mo-molybdopterin</name>
        <dbReference type="ChEBI" id="CHEBI:71302"/>
    </ligand>
    <ligandPart>
        <name>Mo</name>
        <dbReference type="ChEBI" id="CHEBI:28685"/>
    </ligandPart>
</feature>
<evidence type="ECO:0000256" key="15">
    <source>
        <dbReference type="ARBA" id="ARBA00023140"/>
    </source>
</evidence>
<dbReference type="SMART" id="SM01008">
    <property type="entry name" value="Ald_Xan_dh_C"/>
    <property type="match status" value="1"/>
</dbReference>
<dbReference type="InterPro" id="IPR001041">
    <property type="entry name" value="2Fe-2S_ferredoxin-type"/>
</dbReference>
<feature type="binding site" evidence="21">
    <location>
        <position position="818"/>
    </location>
    <ligand>
        <name>Mo-molybdopterin</name>
        <dbReference type="ChEBI" id="CHEBI:71302"/>
    </ligand>
    <ligandPart>
        <name>Mo</name>
        <dbReference type="ChEBI" id="CHEBI:28685"/>
    </ligandPart>
</feature>
<dbReference type="Pfam" id="PF00111">
    <property type="entry name" value="Fer2"/>
    <property type="match status" value="1"/>
</dbReference>
<feature type="binding site" evidence="21">
    <location>
        <position position="932"/>
    </location>
    <ligand>
        <name>Mo-molybdopterin</name>
        <dbReference type="ChEBI" id="CHEBI:71302"/>
    </ligand>
    <ligandPart>
        <name>Mo</name>
        <dbReference type="ChEBI" id="CHEBI:28685"/>
    </ligandPart>
</feature>
<dbReference type="FunFam" id="3.30.365.10:FF:000004">
    <property type="entry name" value="Xanthine dehydrogenase oxidase"/>
    <property type="match status" value="1"/>
</dbReference>
<dbReference type="Pfam" id="PF00941">
    <property type="entry name" value="FAD_binding_5"/>
    <property type="match status" value="1"/>
</dbReference>
<sequence length="1347" mass="149591">MSENTTLIFFVNGRKIEDNNIDPEWTLLYYLRKKLRLTGTKLGCAEGGCGACTVMISRYDWKNEKIVHYAVNACLLPVCALHGTAVTTVEGIGSVETKLHPVQERIAKSHGSQCGFCTPGFVMSMYTLLRFSSGRPSLKDIEIAFQGNLCRCTGYRPILDGYKTFVDDKIESNYSCPMGNDCCQNRNKIPTTNSICSESIKNGIDNNLIEKSNFLFNSEEFQPYDSSQELIFPPELAISDKLDRQSLVMKGPRVTCFRPVDLHEVITLKNKFPGAKIINGNTEVGVEVKFKNSLYPFLIIVNMVPELSAMSVEEDGVKIGAAATLTDVETFLKEQIKLRESSVCKIYESIVEILQWFAGKQIRNVAAIGGNIMTGSPISDLNQILMACGAKLELRNLDGSREVVMDEGFWTGYRKNIVKENEILCSITIPFSHKNQYFKSYKQARRREDDIAIVNAAFWLDLEGIEIKKIKMAFGGMAPTTVLACKTASKLIGKNWDDIMLEEALMSLMDELTLAPSAPGGMVLYRRSLVLSFFFKFYLHVCLELEKLGLIRPSEKSCRSAIDQFHSLIPSSSQYISKDSPSEGEHDTIGLPVVHKSAFKHATGEALYCDDLPSFENEVYLSLVTSTRTHAKIKKIDPSEALKLNGVVGFVSAKDILQERNNFGPIVHDEEIMASEKVLCHGQIIGSIAAVDQLIAQRAVNLIKVEYEDLQPVIITTQDAIKHKSFYPNSPFKVKSGDIEEGFGKSYKIIEGELTIGGQEHFYLETHCCVAIPKSEDSEMEIYTSSQHPTEIQNLVALALGIPFNRIVCKVKRMGGGFGGKESRSAYLALCTAVAAYKLKRPVRAMLDRKEDMVITGHRHPFYGKYKAGFDKDGKIKACEISLYCNAGCSTDLSDAVMERAMFHVQNTMHIENLEISGYVCRTNLPSNTAFRGFGAPQAMLLGETIVFHIAEILEIDPDLVHFRNFYKEGDYTQFKQKIVNCTIERCWNECKISSNYDERKTRVSQFNRENRFRKRGIALIPTMFGIGFSTPFLGQASALVLIYVDGSVLLSHGGTEMGQGLHTKMIQVASRALGISTDYIHISETSTDKVHNTSATAASASSDLNGMAIINACDQINERLKPLKKAKPDISWTELIKEAYFQRISLAATGFYKFADTGDPTAEASHTFYYYTYGVACSEVEIDCLTGDHQVLRTDIVMDVGQSLNPAVDVGQIEGAFVQGYGLFTLEELVYSPEGMLYSTGPGTYKIPTLSDIPAQFNVSLLKGSSNPRAVYSSKAIGEPPLFLAASVFFAIRNAVKAARKDNNIEGWFTFDSPATSARIREACVDKIIEKLNKEPASSKAWNVIV</sequence>
<feature type="binding site" evidence="21">
    <location>
        <position position="117"/>
    </location>
    <ligand>
        <name>[2Fe-2S] cluster</name>
        <dbReference type="ChEBI" id="CHEBI:190135"/>
        <label>2</label>
    </ligand>
</feature>
<evidence type="ECO:0000256" key="12">
    <source>
        <dbReference type="ARBA" id="ARBA00023004"/>
    </source>
</evidence>
<dbReference type="PIRSF" id="PIRSF000127">
    <property type="entry name" value="Xanthine_DH"/>
    <property type="match status" value="1"/>
</dbReference>
<dbReference type="InterPro" id="IPR016166">
    <property type="entry name" value="FAD-bd_PCMH"/>
</dbReference>
<dbReference type="Gene3D" id="3.30.390.50">
    <property type="entry name" value="CO dehydrogenase flavoprotein, C-terminal domain"/>
    <property type="match status" value="1"/>
</dbReference>
<dbReference type="FunFam" id="3.10.20.30:FF:000015">
    <property type="entry name" value="Aldehyde oxidase 1"/>
    <property type="match status" value="1"/>
</dbReference>
<dbReference type="SUPFAM" id="SSF47741">
    <property type="entry name" value="CO dehydrogenase ISP C-domain like"/>
    <property type="match status" value="1"/>
</dbReference>
<dbReference type="FunFam" id="3.30.365.10:FF:000001">
    <property type="entry name" value="Xanthine dehydrogenase oxidase"/>
    <property type="match status" value="1"/>
</dbReference>
<dbReference type="PROSITE" id="PS51085">
    <property type="entry name" value="2FE2S_FER_2"/>
    <property type="match status" value="1"/>
</dbReference>
<dbReference type="GO" id="GO:0005506">
    <property type="term" value="F:iron ion binding"/>
    <property type="evidence" value="ECO:0007669"/>
    <property type="project" value="InterPro"/>
</dbReference>
<feature type="binding site" evidence="20">
    <location>
        <position position="822"/>
    </location>
    <ligand>
        <name>substrate</name>
    </ligand>
</feature>
<dbReference type="FunFam" id="3.90.1170.50:FF:000001">
    <property type="entry name" value="Aldehyde oxidase 1"/>
    <property type="match status" value="1"/>
</dbReference>
<dbReference type="InterPro" id="IPR016169">
    <property type="entry name" value="FAD-bd_PCMH_sub2"/>
</dbReference>
<feature type="active site" description="Proton acceptor" evidence="19">
    <location>
        <position position="1280"/>
    </location>
</feature>
<dbReference type="PANTHER" id="PTHR45444">
    <property type="entry name" value="XANTHINE DEHYDROGENASE"/>
    <property type="match status" value="1"/>
</dbReference>
<dbReference type="SUPFAM" id="SSF54665">
    <property type="entry name" value="CO dehydrogenase molybdoprotein N-domain-like"/>
    <property type="match status" value="1"/>
</dbReference>
<feature type="binding site" evidence="20">
    <location>
        <position position="442"/>
    </location>
    <ligand>
        <name>FAD</name>
        <dbReference type="ChEBI" id="CHEBI:57692"/>
    </ligand>
</feature>
<dbReference type="SUPFAM" id="SSF55447">
    <property type="entry name" value="CO dehydrogenase flavoprotein C-terminal domain-like"/>
    <property type="match status" value="1"/>
</dbReference>
<comment type="subcellular location">
    <subcellularLocation>
        <location evidence="2">Peroxisome</location>
    </subcellularLocation>
</comment>
<evidence type="ECO:0000259" key="23">
    <source>
        <dbReference type="PROSITE" id="PS51387"/>
    </source>
</evidence>
<dbReference type="Gene3D" id="1.10.150.120">
    <property type="entry name" value="[2Fe-2S]-binding domain"/>
    <property type="match status" value="1"/>
</dbReference>
<evidence type="ECO:0000256" key="1">
    <source>
        <dbReference type="ARBA" id="ARBA00001974"/>
    </source>
</evidence>
<proteinExistence type="inferred from homology"/>
<evidence type="ECO:0000256" key="19">
    <source>
        <dbReference type="PIRSR" id="PIRSR000127-1"/>
    </source>
</evidence>
<dbReference type="SUPFAM" id="SSF56176">
    <property type="entry name" value="FAD-binding/transporter-associated domain-like"/>
    <property type="match status" value="1"/>
</dbReference>
<comment type="subunit">
    <text evidence="4">Homodimer.</text>
</comment>
<evidence type="ECO:0000256" key="2">
    <source>
        <dbReference type="ARBA" id="ARBA00004275"/>
    </source>
</evidence>
<keyword evidence="8 21" id="KW-0001">2Fe-2S</keyword>
<feature type="domain" description="2Fe-2S ferredoxin-type" evidence="22">
    <location>
        <begin position="5"/>
        <end position="92"/>
    </location>
</feature>
<dbReference type="SUPFAM" id="SSF56003">
    <property type="entry name" value="Molybdenum cofactor-binding domain"/>
    <property type="match status" value="1"/>
</dbReference>
<dbReference type="PROSITE" id="PS51387">
    <property type="entry name" value="FAD_PCMH"/>
    <property type="match status" value="1"/>
</dbReference>
<comment type="similarity">
    <text evidence="3">Belongs to the xanthine dehydrogenase family.</text>
</comment>
<dbReference type="InterPro" id="IPR036884">
    <property type="entry name" value="2Fe-2S-bd_dom_sf"/>
</dbReference>
<keyword evidence="11" id="KW-0560">Oxidoreductase</keyword>
<feature type="binding site" evidence="20">
    <location>
        <begin position="277"/>
        <end position="284"/>
    </location>
    <ligand>
        <name>FAD</name>
        <dbReference type="ChEBI" id="CHEBI:57692"/>
    </ligand>
</feature>
<keyword evidence="15" id="KW-0576">Peroxisome</keyword>
<evidence type="ECO:0000259" key="22">
    <source>
        <dbReference type="PROSITE" id="PS51085"/>
    </source>
</evidence>
<dbReference type="PANTHER" id="PTHR45444:SF3">
    <property type="entry name" value="XANTHINE DEHYDROGENASE"/>
    <property type="match status" value="1"/>
</dbReference>
<keyword evidence="25" id="KW-1185">Reference proteome</keyword>
<dbReference type="InterPro" id="IPR014307">
    <property type="entry name" value="Xanthine_DH_ssu"/>
</dbReference>
<dbReference type="GO" id="GO:0004854">
    <property type="term" value="F:xanthine dehydrogenase activity"/>
    <property type="evidence" value="ECO:0007669"/>
    <property type="project" value="UniProtKB-EC"/>
</dbReference>
<evidence type="ECO:0000313" key="25">
    <source>
        <dbReference type="Proteomes" id="UP001152798"/>
    </source>
</evidence>
<dbReference type="Gene3D" id="3.30.465.10">
    <property type="match status" value="1"/>
</dbReference>